<name>A0A9W6XYQ3_9STRA</name>
<dbReference type="InterPro" id="IPR007527">
    <property type="entry name" value="Znf_SWIM"/>
</dbReference>
<dbReference type="Proteomes" id="UP001165121">
    <property type="component" value="Unassembled WGS sequence"/>
</dbReference>
<dbReference type="Pfam" id="PF04434">
    <property type="entry name" value="SWIM"/>
    <property type="match status" value="1"/>
</dbReference>
<comment type="caution">
    <text evidence="3">The sequence shown here is derived from an EMBL/GenBank/DDBJ whole genome shotgun (WGS) entry which is preliminary data.</text>
</comment>
<sequence length="201" mass="23007">MRKVSAQLSNDSFEKVSASWDLFMVNQKEATCVQKLPSRPEWKVLLPGNAWTVDTRDWSCTCMFYKSRRLPCQHIMMVTRKAHGLKALPTSTVPIRWSMKETGTLACNLENSLVPLRNVINMVKARQSFVRVPQSSSKLYASTVPDQRTSRRPIKYVGLNRKEQAKMIVLSDAEKYARVQAVLDLSLRDSVNYLQLITINK</sequence>
<reference evidence="3" key="1">
    <citation type="submission" date="2023-04" db="EMBL/GenBank/DDBJ databases">
        <title>Phytophthora fragariaefolia NBRC 109709.</title>
        <authorList>
            <person name="Ichikawa N."/>
            <person name="Sato H."/>
            <person name="Tonouchi N."/>
        </authorList>
    </citation>
    <scope>NUCLEOTIDE SEQUENCE</scope>
    <source>
        <strain evidence="3">NBRC 109709</strain>
    </source>
</reference>
<protein>
    <submittedName>
        <fullName evidence="3">Unnamed protein product</fullName>
    </submittedName>
</protein>
<accession>A0A9W6XYQ3</accession>
<keyword evidence="4" id="KW-1185">Reference proteome</keyword>
<feature type="domain" description="SWIM-type" evidence="2">
    <location>
        <begin position="51"/>
        <end position="83"/>
    </location>
</feature>
<evidence type="ECO:0000256" key="1">
    <source>
        <dbReference type="PROSITE-ProRule" id="PRU00325"/>
    </source>
</evidence>
<dbReference type="OrthoDB" id="143122at2759"/>
<dbReference type="AlphaFoldDB" id="A0A9W6XYQ3"/>
<evidence type="ECO:0000313" key="3">
    <source>
        <dbReference type="EMBL" id="GMF48118.1"/>
    </source>
</evidence>
<keyword evidence="1" id="KW-0479">Metal-binding</keyword>
<evidence type="ECO:0000259" key="2">
    <source>
        <dbReference type="PROSITE" id="PS50966"/>
    </source>
</evidence>
<keyword evidence="1" id="KW-0863">Zinc-finger</keyword>
<dbReference type="GO" id="GO:0008270">
    <property type="term" value="F:zinc ion binding"/>
    <property type="evidence" value="ECO:0007669"/>
    <property type="project" value="UniProtKB-KW"/>
</dbReference>
<proteinExistence type="predicted"/>
<dbReference type="EMBL" id="BSXT01002277">
    <property type="protein sequence ID" value="GMF48118.1"/>
    <property type="molecule type" value="Genomic_DNA"/>
</dbReference>
<gene>
    <name evidence="3" type="ORF">Pfra01_001844700</name>
</gene>
<organism evidence="3 4">
    <name type="scientific">Phytophthora fragariaefolia</name>
    <dbReference type="NCBI Taxonomy" id="1490495"/>
    <lineage>
        <taxon>Eukaryota</taxon>
        <taxon>Sar</taxon>
        <taxon>Stramenopiles</taxon>
        <taxon>Oomycota</taxon>
        <taxon>Peronosporomycetes</taxon>
        <taxon>Peronosporales</taxon>
        <taxon>Peronosporaceae</taxon>
        <taxon>Phytophthora</taxon>
    </lineage>
</organism>
<evidence type="ECO:0000313" key="4">
    <source>
        <dbReference type="Proteomes" id="UP001165121"/>
    </source>
</evidence>
<dbReference type="PROSITE" id="PS50966">
    <property type="entry name" value="ZF_SWIM"/>
    <property type="match status" value="1"/>
</dbReference>
<keyword evidence="1" id="KW-0862">Zinc</keyword>